<dbReference type="PANTHER" id="PTHR18962:SF0">
    <property type="entry name" value="COILED-COIL DOMAIN-CONTAINING PROTEIN 39"/>
    <property type="match status" value="1"/>
</dbReference>
<name>A0A2P6NTT0_9EUKA</name>
<feature type="compositionally biased region" description="Polar residues" evidence="3">
    <location>
        <begin position="951"/>
        <end position="970"/>
    </location>
</feature>
<evidence type="ECO:0000256" key="2">
    <source>
        <dbReference type="SAM" id="Coils"/>
    </source>
</evidence>
<organism evidence="4 5">
    <name type="scientific">Planoprotostelium fungivorum</name>
    <dbReference type="NCBI Taxonomy" id="1890364"/>
    <lineage>
        <taxon>Eukaryota</taxon>
        <taxon>Amoebozoa</taxon>
        <taxon>Evosea</taxon>
        <taxon>Variosea</taxon>
        <taxon>Cavosteliida</taxon>
        <taxon>Cavosteliaceae</taxon>
        <taxon>Planoprotostelium</taxon>
    </lineage>
</organism>
<reference evidence="4 5" key="1">
    <citation type="journal article" date="2018" name="Genome Biol. Evol.">
        <title>Multiple Roots of Fruiting Body Formation in Amoebozoa.</title>
        <authorList>
            <person name="Hillmann F."/>
            <person name="Forbes G."/>
            <person name="Novohradska S."/>
            <person name="Ferling I."/>
            <person name="Riege K."/>
            <person name="Groth M."/>
            <person name="Westermann M."/>
            <person name="Marz M."/>
            <person name="Spaller T."/>
            <person name="Winckler T."/>
            <person name="Schaap P."/>
            <person name="Glockner G."/>
        </authorList>
    </citation>
    <scope>NUCLEOTIDE SEQUENCE [LARGE SCALE GENOMIC DNA]</scope>
    <source>
        <strain evidence="4 5">Jena</strain>
    </source>
</reference>
<evidence type="ECO:0000256" key="3">
    <source>
        <dbReference type="SAM" id="MobiDB-lite"/>
    </source>
</evidence>
<dbReference type="InParanoid" id="A0A2P6NTT0"/>
<accession>A0A2P6NTT0</accession>
<feature type="region of interest" description="Disordered" evidence="3">
    <location>
        <begin position="859"/>
        <end position="970"/>
    </location>
</feature>
<evidence type="ECO:0000256" key="1">
    <source>
        <dbReference type="ARBA" id="ARBA00023054"/>
    </source>
</evidence>
<comment type="caution">
    <text evidence="4">The sequence shown here is derived from an EMBL/GenBank/DDBJ whole genome shotgun (WGS) entry which is preliminary data.</text>
</comment>
<evidence type="ECO:0000313" key="5">
    <source>
        <dbReference type="Proteomes" id="UP000241769"/>
    </source>
</evidence>
<protein>
    <recommendedName>
        <fullName evidence="6">Coiled-coil domain-containing protein 39</fullName>
    </recommendedName>
</protein>
<dbReference type="GO" id="GO:0060285">
    <property type="term" value="P:cilium-dependent cell motility"/>
    <property type="evidence" value="ECO:0007669"/>
    <property type="project" value="TreeGrafter"/>
</dbReference>
<dbReference type="Proteomes" id="UP000241769">
    <property type="component" value="Unassembled WGS sequence"/>
</dbReference>
<dbReference type="OrthoDB" id="10259720at2759"/>
<sequence>MDFDFSAFENDFDTNDTLPPFASDFNKQLDREVRERQAYLEKISKSIEEHQNRMGLMKEHLKNVNTELSNTQSLQTAKANETKSEERLQKLYDREKGKLKADIDKLSQRHVEYQDREKTLQNAIVQAQEKFENFRSQLKMGKEQLEQWAIAKKQKEDDTLVMLRYAHSDDIRIKELNMQVSKLTKEAKIAEGRLEAEVTETRAAQIELDKTGEEFKNLQREREQLLFQWEEAIQSMEKLDETIQKSLEQLEGIKEQIGSKQAVIDEKKKFLQTEEANNRELEGKIGAADRMLTKLRSDYGGMTAMIEEYQSELDTVKGVLSKTNTTLEEQRSEIMKFNREIDLKRKRIEKLQVAYEKTKYDLETHYSKSENLEDRAKQLDMYYKNEEHRLNRAEKEQRQLQESLFEESQAYYKARQLEQGLLSDLNGAKAAEKNLQAKIAKLDAESLKQQELIYNQEYQLQQLERKISRAQGERTNEERAALNARIKELTVDLDRRSEQYNLLNGQQKKIEDDVRTAKRNLEVYLKKRAVLKQKITDMELENESSARNLKATGKKHEELLVAENFVRLDVKRLRDLLYHRADEVFNLESRKIQLQSAMESRKQEIQVHKDALRAQLRLIEEEVHLRTKELGERLEHIDKRKRKYQILMMQINPEGEEEHTQAYYIIKAAQQKEELQKEKDSLDTETQRVIDENRMLEASLASFNAVNQRLHMQKTRGGMTAEDLERSSDLSQRLRNYQAEEEERARERFLLEAEVSDLERRGSDIEVQCQQSIRHIDALRAKVHSLSADTSKHQTQVQRARAILIKKKSTPPSVVEKECKYIELRHKNNLELSWLLQLSQAFPTIREELENQLALHNIKPPQRPATSNSLLNSPSNSRPETPRSITSRGSINSTTSGHSRMSTANSRVATSQVMSLDMVNPSLPGQPRSNASSRNNSRPTSAQRLPRISQLPITTNMTSSPPMSPNGSLSLSATRVKLPSANGGSVSNRSSSAGRIHL</sequence>
<feature type="coiled-coil region" evidence="2">
    <location>
        <begin position="665"/>
        <end position="692"/>
    </location>
</feature>
<gene>
    <name evidence="4" type="ORF">PROFUN_01623</name>
</gene>
<dbReference type="AlphaFoldDB" id="A0A2P6NTT0"/>
<feature type="compositionally biased region" description="Low complexity" evidence="3">
    <location>
        <begin position="867"/>
        <end position="877"/>
    </location>
</feature>
<keyword evidence="1 2" id="KW-0175">Coiled coil</keyword>
<feature type="coiled-coil region" evidence="2">
    <location>
        <begin position="47"/>
        <end position="144"/>
    </location>
</feature>
<dbReference type="GO" id="GO:0005930">
    <property type="term" value="C:axoneme"/>
    <property type="evidence" value="ECO:0007669"/>
    <property type="project" value="InterPro"/>
</dbReference>
<dbReference type="PANTHER" id="PTHR18962">
    <property type="entry name" value="COILED-COIL DOMAIN-CONTAINING PROTEIN 39"/>
    <property type="match status" value="1"/>
</dbReference>
<dbReference type="GO" id="GO:0036159">
    <property type="term" value="P:inner dynein arm assembly"/>
    <property type="evidence" value="ECO:0007669"/>
    <property type="project" value="InterPro"/>
</dbReference>
<feature type="region of interest" description="Disordered" evidence="3">
    <location>
        <begin position="979"/>
        <end position="998"/>
    </location>
</feature>
<dbReference type="GO" id="GO:0003341">
    <property type="term" value="P:cilium movement"/>
    <property type="evidence" value="ECO:0007669"/>
    <property type="project" value="InterPro"/>
</dbReference>
<dbReference type="Pfam" id="PF24161">
    <property type="entry name" value="CCDC39"/>
    <property type="match status" value="1"/>
</dbReference>
<evidence type="ECO:0000313" key="4">
    <source>
        <dbReference type="EMBL" id="PRP87361.1"/>
    </source>
</evidence>
<evidence type="ECO:0008006" key="6">
    <source>
        <dbReference type="Google" id="ProtNLM"/>
    </source>
</evidence>
<feature type="coiled-coil region" evidence="2">
    <location>
        <begin position="320"/>
        <end position="541"/>
    </location>
</feature>
<feature type="compositionally biased region" description="Polar residues" evidence="3">
    <location>
        <begin position="982"/>
        <end position="998"/>
    </location>
</feature>
<dbReference type="SUPFAM" id="SSF57997">
    <property type="entry name" value="Tropomyosin"/>
    <property type="match status" value="1"/>
</dbReference>
<feature type="compositionally biased region" description="Low complexity" evidence="3">
    <location>
        <begin position="927"/>
        <end position="942"/>
    </location>
</feature>
<dbReference type="Gene3D" id="1.10.287.1490">
    <property type="match status" value="1"/>
</dbReference>
<feature type="coiled-coil region" evidence="2">
    <location>
        <begin position="173"/>
        <end position="291"/>
    </location>
</feature>
<dbReference type="InterPro" id="IPR033290">
    <property type="entry name" value="CCDC39"/>
</dbReference>
<keyword evidence="5" id="KW-1185">Reference proteome</keyword>
<dbReference type="STRING" id="1890364.A0A2P6NTT0"/>
<feature type="compositionally biased region" description="Polar residues" evidence="3">
    <location>
        <begin position="883"/>
        <end position="914"/>
    </location>
</feature>
<dbReference type="EMBL" id="MDYQ01000021">
    <property type="protein sequence ID" value="PRP87361.1"/>
    <property type="molecule type" value="Genomic_DNA"/>
</dbReference>
<proteinExistence type="predicted"/>